<name>A0A1V0SCR3_9VIRU</name>
<protein>
    <submittedName>
        <fullName evidence="1">Uncharacterized protein</fullName>
    </submittedName>
</protein>
<dbReference type="EMBL" id="KY684085">
    <property type="protein sequence ID" value="ARF09502.1"/>
    <property type="molecule type" value="Genomic_DNA"/>
</dbReference>
<organism evidence="1">
    <name type="scientific">Indivirus ILV1</name>
    <dbReference type="NCBI Taxonomy" id="1977633"/>
    <lineage>
        <taxon>Viruses</taxon>
        <taxon>Varidnaviria</taxon>
        <taxon>Bamfordvirae</taxon>
        <taxon>Nucleocytoviricota</taxon>
        <taxon>Megaviricetes</taxon>
        <taxon>Imitervirales</taxon>
        <taxon>Mimiviridae</taxon>
        <taxon>Klosneuvirinae</taxon>
        <taxon>Indivirus</taxon>
    </lineage>
</organism>
<sequence>MNLINLSDTELYIDENCLKNLSWVEELENCDEKNNDVDILKIRFIDLTDLKLLEYQNIIIGNLRKESNNISLDKIDWLIESSKYLSNKLNLPLFYHRHSDNNIPRSSYKFCELTHNCDFNYNIKKNGCYLQHFVHNLIHADLCALKNYIQNKQGTKINEIQKSINTISYVINHMYDELQNSKRHIQRYSKKNNKLTSIA</sequence>
<gene>
    <name evidence="1" type="ORF">Indivirus_1_125</name>
</gene>
<reference evidence="1" key="1">
    <citation type="journal article" date="2017" name="Science">
        <title>Giant viruses with an expanded complement of translation system components.</title>
        <authorList>
            <person name="Schulz F."/>
            <person name="Yutin N."/>
            <person name="Ivanova N.N."/>
            <person name="Ortega D.R."/>
            <person name="Lee T.K."/>
            <person name="Vierheilig J."/>
            <person name="Daims H."/>
            <person name="Horn M."/>
            <person name="Wagner M."/>
            <person name="Jensen G.J."/>
            <person name="Kyrpides N.C."/>
            <person name="Koonin E.V."/>
            <person name="Woyke T."/>
        </authorList>
    </citation>
    <scope>NUCLEOTIDE SEQUENCE</scope>
    <source>
        <strain evidence="1">ILV1</strain>
    </source>
</reference>
<evidence type="ECO:0000313" key="1">
    <source>
        <dbReference type="EMBL" id="ARF09502.1"/>
    </source>
</evidence>
<accession>A0A1V0SCR3</accession>
<proteinExistence type="predicted"/>